<accession>A0ABU9XJ53</accession>
<evidence type="ECO:0000256" key="8">
    <source>
        <dbReference type="RuleBase" id="RU000612"/>
    </source>
</evidence>
<evidence type="ECO:0000256" key="5">
    <source>
        <dbReference type="ARBA" id="ARBA00023235"/>
    </source>
</evidence>
<dbReference type="Pfam" id="PF00342">
    <property type="entry name" value="PGI"/>
    <property type="match status" value="1"/>
</dbReference>
<keyword evidence="10" id="KW-1185">Reference proteome</keyword>
<dbReference type="Proteomes" id="UP001444625">
    <property type="component" value="Unassembled WGS sequence"/>
</dbReference>
<dbReference type="Gene3D" id="3.40.50.10490">
    <property type="entry name" value="Glucose-6-phosphate isomerase like protein, domain 1"/>
    <property type="match status" value="2"/>
</dbReference>
<reference evidence="9 10" key="1">
    <citation type="submission" date="2024-05" db="EMBL/GenBank/DDBJ databases">
        <authorList>
            <person name="Haq I."/>
            <person name="Ullah Z."/>
            <person name="Ahmad R."/>
            <person name="Li M."/>
            <person name="Tong Y."/>
        </authorList>
    </citation>
    <scope>NUCLEOTIDE SEQUENCE [LARGE SCALE GENOMIC DNA]</scope>
    <source>
        <strain evidence="9 10">16A2E</strain>
    </source>
</reference>
<dbReference type="CDD" id="cd05016">
    <property type="entry name" value="SIS_PGI_2"/>
    <property type="match status" value="1"/>
</dbReference>
<dbReference type="PANTHER" id="PTHR11469:SF1">
    <property type="entry name" value="GLUCOSE-6-PHOSPHATE ISOMERASE"/>
    <property type="match status" value="1"/>
</dbReference>
<dbReference type="PROSITE" id="PS51463">
    <property type="entry name" value="P_GLUCOSE_ISOMERASE_3"/>
    <property type="match status" value="1"/>
</dbReference>
<dbReference type="EC" id="5.3.1.9" evidence="7"/>
<evidence type="ECO:0000313" key="9">
    <source>
        <dbReference type="EMBL" id="MEN2768336.1"/>
    </source>
</evidence>
<dbReference type="InterPro" id="IPR035476">
    <property type="entry name" value="SIS_PGI_1"/>
</dbReference>
<protein>
    <recommendedName>
        <fullName evidence="7">Glucose-6-phosphate isomerase</fullName>
        <shortName evidence="7">GPI</shortName>
        <ecNumber evidence="7">5.3.1.9</ecNumber>
    </recommendedName>
    <alternativeName>
        <fullName evidence="7">Phosphoglucose isomerase</fullName>
        <shortName evidence="7">PGI</shortName>
    </alternativeName>
    <alternativeName>
        <fullName evidence="7">Phosphohexose isomerase</fullName>
        <shortName evidence="7">PHI</shortName>
    </alternativeName>
</protein>
<dbReference type="NCBIfam" id="NF010697">
    <property type="entry name" value="PRK14097.1"/>
    <property type="match status" value="1"/>
</dbReference>
<keyword evidence="7" id="KW-0963">Cytoplasm</keyword>
<evidence type="ECO:0000256" key="7">
    <source>
        <dbReference type="HAMAP-Rule" id="MF_00473"/>
    </source>
</evidence>
<evidence type="ECO:0000256" key="6">
    <source>
        <dbReference type="ARBA" id="ARBA00029321"/>
    </source>
</evidence>
<dbReference type="PROSITE" id="PS00765">
    <property type="entry name" value="P_GLUCOSE_ISOMERASE_1"/>
    <property type="match status" value="1"/>
</dbReference>
<name>A0ABU9XJ53_9BACI</name>
<dbReference type="CDD" id="cd05015">
    <property type="entry name" value="SIS_PGI_1"/>
    <property type="match status" value="1"/>
</dbReference>
<keyword evidence="3 7" id="KW-0312">Gluconeogenesis</keyword>
<dbReference type="PANTHER" id="PTHR11469">
    <property type="entry name" value="GLUCOSE-6-PHOSPHATE ISOMERASE"/>
    <property type="match status" value="1"/>
</dbReference>
<keyword evidence="4 7" id="KW-0324">Glycolysis</keyword>
<keyword evidence="5 7" id="KW-0413">Isomerase</keyword>
<comment type="pathway">
    <text evidence="1 7 8">Carbohydrate degradation; glycolysis; D-glyceraldehyde 3-phosphate and glycerone phosphate from D-glucose: step 2/4.</text>
</comment>
<dbReference type="InterPro" id="IPR001672">
    <property type="entry name" value="G6P_Isomerase"/>
</dbReference>
<dbReference type="RefSeq" id="WP_345825823.1">
    <property type="nucleotide sequence ID" value="NZ_JBDIML010000005.1"/>
</dbReference>
<evidence type="ECO:0000256" key="2">
    <source>
        <dbReference type="ARBA" id="ARBA00006604"/>
    </source>
</evidence>
<comment type="similarity">
    <text evidence="2 7 8">Belongs to the GPI family.</text>
</comment>
<feature type="active site" evidence="7">
    <location>
        <position position="425"/>
    </location>
</feature>
<dbReference type="PROSITE" id="PS00174">
    <property type="entry name" value="P_GLUCOSE_ISOMERASE_2"/>
    <property type="match status" value="1"/>
</dbReference>
<evidence type="ECO:0000256" key="4">
    <source>
        <dbReference type="ARBA" id="ARBA00023152"/>
    </source>
</evidence>
<comment type="pathway">
    <text evidence="7">Carbohydrate biosynthesis; gluconeogenesis.</text>
</comment>
<dbReference type="InterPro" id="IPR018189">
    <property type="entry name" value="Phosphoglucose_isomerase_CS"/>
</dbReference>
<dbReference type="SUPFAM" id="SSF53697">
    <property type="entry name" value="SIS domain"/>
    <property type="match status" value="1"/>
</dbReference>
<evidence type="ECO:0000313" key="10">
    <source>
        <dbReference type="Proteomes" id="UP001444625"/>
    </source>
</evidence>
<dbReference type="InterPro" id="IPR046348">
    <property type="entry name" value="SIS_dom_sf"/>
</dbReference>
<dbReference type="PRINTS" id="PR00662">
    <property type="entry name" value="G6PISOMERASE"/>
</dbReference>
<comment type="subcellular location">
    <subcellularLocation>
        <location evidence="7">Cytoplasm</location>
    </subcellularLocation>
</comment>
<sequence length="449" mass="49997">MTHIQFSYKNALDFLKEDELENLSGFVQVAHEAIHNKTGAGNDFLGWVDLPQEYDKNEYSRIKAAAEKIKNNSNILLVIGIGGSYLGAKAALEMLNHSFQSMLSKKQRNAPQIIFVGHHMSSTYMKELFDVLEGKDFSINIISKSGTTTEPAIAFRIFKKYLEEKYGKEEAKSRIFATTDKARGALKGVADEEGYETFVIPDDVGGRFSVLTAVGLLPIAVSGINTDEILKGAQAALKDFNNPSLEKNIAYQYAALRNVLYNKGKTIEMLVNYEPGLQYFSEWWKQLFGESEGKDLKGIFPTSANFSTDLHSLGQYIQEGRRDLFETVIHVGKSKFDLTLSEDEKDSDGLNYLAGKTIHEINDKAYQGTLLAHTDGGVPNLVINVPSLDAFTFGYLVYFFEKACALSGYLLGVNPFNQPGVEAYKKNMFALLGKPGFEAEKAELEKRLK</sequence>
<comment type="caution">
    <text evidence="7">Lacks conserved residue(s) required for the propagation of feature annotation.</text>
</comment>
<comment type="caution">
    <text evidence="9">The sequence shown here is derived from an EMBL/GenBank/DDBJ whole genome shotgun (WGS) entry which is preliminary data.</text>
</comment>
<comment type="function">
    <text evidence="7">Catalyzes the reversible isomerization of glucose-6-phosphate to fructose-6-phosphate.</text>
</comment>
<evidence type="ECO:0000256" key="3">
    <source>
        <dbReference type="ARBA" id="ARBA00022432"/>
    </source>
</evidence>
<dbReference type="HAMAP" id="MF_00473">
    <property type="entry name" value="G6P_isomerase"/>
    <property type="match status" value="1"/>
</dbReference>
<evidence type="ECO:0000256" key="1">
    <source>
        <dbReference type="ARBA" id="ARBA00004926"/>
    </source>
</evidence>
<organism evidence="9 10">
    <name type="scientific">Ornithinibacillus xuwenensis</name>
    <dbReference type="NCBI Taxonomy" id="3144668"/>
    <lineage>
        <taxon>Bacteria</taxon>
        <taxon>Bacillati</taxon>
        <taxon>Bacillota</taxon>
        <taxon>Bacilli</taxon>
        <taxon>Bacillales</taxon>
        <taxon>Bacillaceae</taxon>
        <taxon>Ornithinibacillus</taxon>
    </lineage>
</organism>
<dbReference type="GO" id="GO:0004347">
    <property type="term" value="F:glucose-6-phosphate isomerase activity"/>
    <property type="evidence" value="ECO:0007669"/>
    <property type="project" value="UniProtKB-EC"/>
</dbReference>
<comment type="catalytic activity">
    <reaction evidence="6 7 8">
        <text>alpha-D-glucose 6-phosphate = beta-D-fructose 6-phosphate</text>
        <dbReference type="Rhea" id="RHEA:11816"/>
        <dbReference type="ChEBI" id="CHEBI:57634"/>
        <dbReference type="ChEBI" id="CHEBI:58225"/>
        <dbReference type="EC" id="5.3.1.9"/>
    </reaction>
</comment>
<proteinExistence type="inferred from homology"/>
<dbReference type="InterPro" id="IPR035482">
    <property type="entry name" value="SIS_PGI_2"/>
</dbReference>
<gene>
    <name evidence="7" type="primary">pgi</name>
    <name evidence="9" type="ORF">ABC228_14230</name>
</gene>
<feature type="active site" description="Proton donor" evidence="7">
    <location>
        <position position="290"/>
    </location>
</feature>
<dbReference type="EMBL" id="JBDIML010000005">
    <property type="protein sequence ID" value="MEN2768336.1"/>
    <property type="molecule type" value="Genomic_DNA"/>
</dbReference>